<protein>
    <recommendedName>
        <fullName evidence="7">RNA polymerase I-specific transcription initiation factor RRN6-like protein</fullName>
    </recommendedName>
</protein>
<dbReference type="GO" id="GO:0001163">
    <property type="term" value="F:RNA polymerase I transcription regulatory region sequence-specific DNA binding"/>
    <property type="evidence" value="ECO:0007669"/>
    <property type="project" value="TreeGrafter"/>
</dbReference>
<dbReference type="InParanoid" id="A0A4S2N1K7"/>
<feature type="domain" description="RRN6 K-rich C-terminal" evidence="3">
    <location>
        <begin position="857"/>
        <end position="1024"/>
    </location>
</feature>
<dbReference type="GO" id="GO:0001179">
    <property type="term" value="F:RNA polymerase I general transcription initiation factor binding"/>
    <property type="evidence" value="ECO:0007669"/>
    <property type="project" value="TreeGrafter"/>
</dbReference>
<evidence type="ECO:0008006" key="7">
    <source>
        <dbReference type="Google" id="ProtNLM"/>
    </source>
</evidence>
<sequence>MPYLHPGPRDAMNPPLYDPRFQKWTFARQPQSELTQQFYPATDACEQVFTPEPIDNDEALASFRSSAVSGYKQYKKVYEDVPDTAAALPLVAEMLEESKLVEATADLADARMGTVLAFGAATTKLDRDGDQGCEIVGWKGGKSGCDLMLSEMTMETRSIDGSKNVTLKVPKIQNPDLPPAYRFTSPIRQITFGSNPHHKDPQNPRIAVRTAGFTKIFKVRRSYYPIPGHKSQLVLHPLVTVIPDSSGGSNEHAHIAFNPYYSRSFAVIDVNGNWKAWDIYGYTAPYRREGGIRPMLSASGSLALEGEELSLADGWGKICWGGDSTSILGSNRHRAALFDIRQSPVKNTSIRFPVHRYRDWILDFEKPPMDTNKNDVFALTTSDFVWIDLRQPKRPLLSIPHRRHKDDMTLNLSILNINSVMTTVVKSRLNPMLSAYQLTRSSDVNQMATHIGDPYYLSPPYYQDTISSGSQTTTFIPCTLQVDDEDSTPDRDLDKSYILAMSLNKQHDITQRIYHTAPEKASLTVCAPSDKRRQKFKSAEFVVSDSNEEEEVEVPRNPTSLGKHWVLEGKARRVYDDEKKMRTLKLAEIFQTHKRINLRGIYKMAYIDTEGKLKTVSGDNSDHSSLGYARRVERDLERRVERGGLGICSLLEIQQPAFLFDDIQSFEVTIQELLQNSNRIQSSYQLTHLLPRSILPTLDASDLSDPDLNASATTYLINTIYNHLIRTRVQPLPDEVPNKVRLRRERLARLVAADHFLSSVGLSIIPDPEAVQPPPLRPGQVGYNLYWQSQQSQFSQENYSQPLSQTQSQFDSQMSETSAINRFSIANNTVELPPEPLQIIRHYAPLQTRISLSSSLNSILSNWELGSDPNSPSFSYSSVTDKDQSDLGSQRQRDKQKQKEKQEKQERRERRQKEREKRWEERRLERGMSVASAVSKASGFGGMSMSQPMVVVPVTRKDKGEGDRREETVGASQPVREKERMGDGHSQSQRQSQAPSKPLGMPMSQVERGRHGARPAVKKRRMGF</sequence>
<dbReference type="PANTHER" id="PTHR28221:SF2">
    <property type="entry name" value="RNA POLYMERASE I-SPECIFIC TRANSCRIPTION INITIATION FACTOR RRN6"/>
    <property type="match status" value="1"/>
</dbReference>
<feature type="compositionally biased region" description="Basic and acidic residues" evidence="1">
    <location>
        <begin position="956"/>
        <end position="968"/>
    </location>
</feature>
<feature type="domain" description="RRN6 beta-propeller" evidence="2">
    <location>
        <begin position="109"/>
        <end position="458"/>
    </location>
</feature>
<reference evidence="5 6" key="1">
    <citation type="submission" date="2019-04" db="EMBL/GenBank/DDBJ databases">
        <title>Comparative genomics and transcriptomics to analyze fruiting body development in filamentous ascomycetes.</title>
        <authorList>
            <consortium name="DOE Joint Genome Institute"/>
            <person name="Lutkenhaus R."/>
            <person name="Traeger S."/>
            <person name="Breuer J."/>
            <person name="Kuo A."/>
            <person name="Lipzen A."/>
            <person name="Pangilinan J."/>
            <person name="Dilworth D."/>
            <person name="Sandor L."/>
            <person name="Poggeler S."/>
            <person name="Barry K."/>
            <person name="Grigoriev I.V."/>
            <person name="Nowrousian M."/>
        </authorList>
    </citation>
    <scope>NUCLEOTIDE SEQUENCE [LARGE SCALE GENOMIC DNA]</scope>
    <source>
        <strain evidence="5 6">CBS 389.68</strain>
    </source>
</reference>
<name>A0A4S2N1K7_9PEZI</name>
<feature type="compositionally biased region" description="Basic residues" evidence="1">
    <location>
        <begin position="1011"/>
        <end position="1024"/>
    </location>
</feature>
<dbReference type="Proteomes" id="UP000298138">
    <property type="component" value="Unassembled WGS sequence"/>
</dbReference>
<accession>A0A4S2N1K7</accession>
<feature type="region of interest" description="Disordered" evidence="1">
    <location>
        <begin position="956"/>
        <end position="1024"/>
    </location>
</feature>
<dbReference type="InterPro" id="IPR048536">
    <property type="entry name" value="Rrn6_K-rich"/>
</dbReference>
<evidence type="ECO:0000259" key="4">
    <source>
        <dbReference type="Pfam" id="PF20640"/>
    </source>
</evidence>
<dbReference type="EMBL" id="ML220114">
    <property type="protein sequence ID" value="TGZ82960.1"/>
    <property type="molecule type" value="Genomic_DNA"/>
</dbReference>
<dbReference type="InterPro" id="IPR048537">
    <property type="entry name" value="RRN6_HB"/>
</dbReference>
<dbReference type="InterPro" id="IPR019350">
    <property type="entry name" value="RNA_pol_I-sp_TIF_RRN6-like"/>
</dbReference>
<feature type="compositionally biased region" description="Polar residues" evidence="1">
    <location>
        <begin position="985"/>
        <end position="995"/>
    </location>
</feature>
<dbReference type="AlphaFoldDB" id="A0A4S2N1K7"/>
<dbReference type="OrthoDB" id="4090074at2759"/>
<proteinExistence type="predicted"/>
<evidence type="ECO:0000313" key="6">
    <source>
        <dbReference type="Proteomes" id="UP000298138"/>
    </source>
</evidence>
<dbReference type="GO" id="GO:0070860">
    <property type="term" value="C:RNA polymerase I core factor complex"/>
    <property type="evidence" value="ECO:0007669"/>
    <property type="project" value="TreeGrafter"/>
</dbReference>
<feature type="compositionally biased region" description="Basic and acidic residues" evidence="1">
    <location>
        <begin position="880"/>
        <end position="926"/>
    </location>
</feature>
<keyword evidence="6" id="KW-1185">Reference proteome</keyword>
<dbReference type="InterPro" id="IPR048535">
    <property type="entry name" value="RRN6_beta-prop"/>
</dbReference>
<evidence type="ECO:0000313" key="5">
    <source>
        <dbReference type="EMBL" id="TGZ82960.1"/>
    </source>
</evidence>
<evidence type="ECO:0000259" key="3">
    <source>
        <dbReference type="Pfam" id="PF20639"/>
    </source>
</evidence>
<feature type="region of interest" description="Disordered" evidence="1">
    <location>
        <begin position="870"/>
        <end position="930"/>
    </location>
</feature>
<dbReference type="PANTHER" id="PTHR28221">
    <property type="entry name" value="RNA POLYMERASE I-SPECIFIC TRANSCRIPTION INITIATION FACTOR RRN6"/>
    <property type="match status" value="1"/>
</dbReference>
<organism evidence="5 6">
    <name type="scientific">Ascodesmis nigricans</name>
    <dbReference type="NCBI Taxonomy" id="341454"/>
    <lineage>
        <taxon>Eukaryota</taxon>
        <taxon>Fungi</taxon>
        <taxon>Dikarya</taxon>
        <taxon>Ascomycota</taxon>
        <taxon>Pezizomycotina</taxon>
        <taxon>Pezizomycetes</taxon>
        <taxon>Pezizales</taxon>
        <taxon>Ascodesmidaceae</taxon>
        <taxon>Ascodesmis</taxon>
    </lineage>
</organism>
<dbReference type="STRING" id="341454.A0A4S2N1K7"/>
<evidence type="ECO:0000256" key="1">
    <source>
        <dbReference type="SAM" id="MobiDB-lite"/>
    </source>
</evidence>
<dbReference type="Pfam" id="PF20639">
    <property type="entry name" value="Rrn6_K-rich"/>
    <property type="match status" value="1"/>
</dbReference>
<evidence type="ECO:0000259" key="2">
    <source>
        <dbReference type="Pfam" id="PF10214"/>
    </source>
</evidence>
<dbReference type="GO" id="GO:0042790">
    <property type="term" value="P:nucleolar large rRNA transcription by RNA polymerase I"/>
    <property type="evidence" value="ECO:0007669"/>
    <property type="project" value="TreeGrafter"/>
</dbReference>
<gene>
    <name evidence="5" type="ORF">EX30DRAFT_394215</name>
</gene>
<dbReference type="Pfam" id="PF10214">
    <property type="entry name" value="Rrn6_beta-prop"/>
    <property type="match status" value="1"/>
</dbReference>
<dbReference type="Pfam" id="PF20640">
    <property type="entry name" value="Rrn6_HB"/>
    <property type="match status" value="1"/>
</dbReference>
<feature type="domain" description="RRN6 helical bundle" evidence="4">
    <location>
        <begin position="643"/>
        <end position="760"/>
    </location>
</feature>